<feature type="domain" description="Zn(2)-C6 fungal-type" evidence="3">
    <location>
        <begin position="31"/>
        <end position="58"/>
    </location>
</feature>
<feature type="compositionally biased region" description="Polar residues" evidence="2">
    <location>
        <begin position="495"/>
        <end position="516"/>
    </location>
</feature>
<sequence>MRQPQLEVIHSALTYLSPAQRDRDNVGSTKTCDCCKLHHIMCDGTLPCNNCLITLNTCTFDSETANEDISSMKSALDSLKEDLKVAQNNEKAWKKKYEDALMLSSSKEASSTSAGEKSRKRKRDSTDNIKLVPPGRRSLQRLLGPEQSFVLCNIINNFVSIYETYIHPSHTILPSSNFGARLPEYIHQLIRDDPEDACMNFYVSSLLCNGAMITGNLETSKEFYERSRRYAGDLFDVMDVKVGRAFNLLAYNRLCMGDRVRCISYARLGLSIAEHLNLLTSNLYMNCALGIAFVSSNYEERLKYFRELSRSKAVSDLVFCLSGLVMTEVKFNKEINWRDMSAMMRKCMDLQKSPGSLYHKSQDRTLLDVVTNTAWAMLFRRTGNNKLALEYALNIIHLSEKAEFSYLCVAVDCAALDAAADVFIDQNRTELTRVIQRLDTMSAKFQLSKHFLVSIQSKIKDNLALAVQQEVITHQPVQRLNVFFTSPTEEVPRYTQPNRTSPQTKSSPTVSPTIDVQQTRQHQQHQQQTQQQIKQLQQQMRFEPRHYAKGDLQHVHETINTPQSDKNFNERFYEVTADLLVASLDTQSLPQEADPLLSPNFFALDDDFFAPTLDSDSCIM</sequence>
<evidence type="ECO:0000313" key="4">
    <source>
        <dbReference type="EMBL" id="KAL0486842.1"/>
    </source>
</evidence>
<feature type="region of interest" description="Disordered" evidence="2">
    <location>
        <begin position="108"/>
        <end position="132"/>
    </location>
</feature>
<dbReference type="Proteomes" id="UP001431209">
    <property type="component" value="Unassembled WGS sequence"/>
</dbReference>
<proteinExistence type="predicted"/>
<dbReference type="EMBL" id="JAOPGA020001337">
    <property type="protein sequence ID" value="KAL0487402.1"/>
    <property type="molecule type" value="Genomic_DNA"/>
</dbReference>
<evidence type="ECO:0000313" key="5">
    <source>
        <dbReference type="EMBL" id="KAL0487402.1"/>
    </source>
</evidence>
<accession>A0AAW2ZAE2</accession>
<keyword evidence="6" id="KW-1185">Reference proteome</keyword>
<comment type="caution">
    <text evidence="4">The sequence shown here is derived from an EMBL/GenBank/DDBJ whole genome shotgun (WGS) entry which is preliminary data.</text>
</comment>
<name>A0AAW2ZAE2_9EUKA</name>
<dbReference type="PROSITE" id="PS00463">
    <property type="entry name" value="ZN2_CY6_FUNGAL_1"/>
    <property type="match status" value="1"/>
</dbReference>
<dbReference type="CDD" id="cd00067">
    <property type="entry name" value="GAL4"/>
    <property type="match status" value="1"/>
</dbReference>
<feature type="coiled-coil region" evidence="1">
    <location>
        <begin position="62"/>
        <end position="96"/>
    </location>
</feature>
<dbReference type="GO" id="GO:0008270">
    <property type="term" value="F:zinc ion binding"/>
    <property type="evidence" value="ECO:0007669"/>
    <property type="project" value="InterPro"/>
</dbReference>
<dbReference type="CDD" id="cd12148">
    <property type="entry name" value="fungal_TF_MHR"/>
    <property type="match status" value="1"/>
</dbReference>
<dbReference type="InterPro" id="IPR001138">
    <property type="entry name" value="Zn2Cys6_DnaBD"/>
</dbReference>
<evidence type="ECO:0000313" key="6">
    <source>
        <dbReference type="Proteomes" id="UP001431209"/>
    </source>
</evidence>
<evidence type="ECO:0000259" key="3">
    <source>
        <dbReference type="PROSITE" id="PS00463"/>
    </source>
</evidence>
<dbReference type="Gene3D" id="4.10.240.10">
    <property type="entry name" value="Zn(2)-C6 fungal-type DNA-binding domain"/>
    <property type="match status" value="1"/>
</dbReference>
<feature type="region of interest" description="Disordered" evidence="2">
    <location>
        <begin position="488"/>
        <end position="538"/>
    </location>
</feature>
<gene>
    <name evidence="5" type="ORF">AKO1_000745</name>
    <name evidence="4" type="ORF">AKO1_014790</name>
</gene>
<evidence type="ECO:0000256" key="1">
    <source>
        <dbReference type="SAM" id="Coils"/>
    </source>
</evidence>
<protein>
    <submittedName>
        <fullName evidence="5">FCR1</fullName>
    </submittedName>
</protein>
<dbReference type="EMBL" id="JAOPGA020001273">
    <property type="protein sequence ID" value="KAL0486842.1"/>
    <property type="molecule type" value="Genomic_DNA"/>
</dbReference>
<reference evidence="4 6" key="1">
    <citation type="submission" date="2024-03" db="EMBL/GenBank/DDBJ databases">
        <title>The Acrasis kona genome and developmental transcriptomes reveal deep origins of eukaryotic multicellular pathways.</title>
        <authorList>
            <person name="Sheikh S."/>
            <person name="Fu C.-J."/>
            <person name="Brown M.W."/>
            <person name="Baldauf S.L."/>
        </authorList>
    </citation>
    <scope>NUCLEOTIDE SEQUENCE [LARGE SCALE GENOMIC DNA]</scope>
    <source>
        <strain evidence="4 6">ATCC MYA-3509</strain>
    </source>
</reference>
<dbReference type="SMART" id="SM00066">
    <property type="entry name" value="GAL4"/>
    <property type="match status" value="1"/>
</dbReference>
<dbReference type="InterPro" id="IPR036864">
    <property type="entry name" value="Zn2-C6_fun-type_DNA-bd_sf"/>
</dbReference>
<evidence type="ECO:0000256" key="2">
    <source>
        <dbReference type="SAM" id="MobiDB-lite"/>
    </source>
</evidence>
<feature type="compositionally biased region" description="Low complexity" evidence="2">
    <location>
        <begin position="517"/>
        <end position="538"/>
    </location>
</feature>
<dbReference type="SUPFAM" id="SSF57701">
    <property type="entry name" value="Zn2/Cys6 DNA-binding domain"/>
    <property type="match status" value="1"/>
</dbReference>
<organism evidence="4 6">
    <name type="scientific">Acrasis kona</name>
    <dbReference type="NCBI Taxonomy" id="1008807"/>
    <lineage>
        <taxon>Eukaryota</taxon>
        <taxon>Discoba</taxon>
        <taxon>Heterolobosea</taxon>
        <taxon>Tetramitia</taxon>
        <taxon>Eutetramitia</taxon>
        <taxon>Acrasidae</taxon>
        <taxon>Acrasis</taxon>
    </lineage>
</organism>
<dbReference type="AlphaFoldDB" id="A0AAW2ZAE2"/>
<keyword evidence="1" id="KW-0175">Coiled coil</keyword>
<dbReference type="GO" id="GO:0000981">
    <property type="term" value="F:DNA-binding transcription factor activity, RNA polymerase II-specific"/>
    <property type="evidence" value="ECO:0007669"/>
    <property type="project" value="InterPro"/>
</dbReference>